<gene>
    <name evidence="1" type="ORF">T03_13879</name>
</gene>
<dbReference type="AlphaFoldDB" id="A0A0V1CFG6"/>
<sequence length="119" mass="13204">MFAPEAAQAGFTADFKILELNTFGGLYTKYLKLMQITYQSKLLPPLSLQVAVCAMQNIVKLKGTLLDCWGRPHLTLEKHVYKAGNSSKNSVHDGIKLTTATRTVMNSQQRSSTDFPPDI</sequence>
<keyword evidence="2" id="KW-1185">Reference proteome</keyword>
<reference evidence="1 2" key="1">
    <citation type="submission" date="2015-01" db="EMBL/GenBank/DDBJ databases">
        <title>Evolution of Trichinella species and genotypes.</title>
        <authorList>
            <person name="Korhonen P.K."/>
            <person name="Edoardo P."/>
            <person name="Giuseppe L.R."/>
            <person name="Gasser R.B."/>
        </authorList>
    </citation>
    <scope>NUCLEOTIDE SEQUENCE [LARGE SCALE GENOMIC DNA]</scope>
    <source>
        <strain evidence="1">ISS120</strain>
    </source>
</reference>
<dbReference type="Proteomes" id="UP000054653">
    <property type="component" value="Unassembled WGS sequence"/>
</dbReference>
<proteinExistence type="predicted"/>
<comment type="caution">
    <text evidence="1">The sequence shown here is derived from an EMBL/GenBank/DDBJ whole genome shotgun (WGS) entry which is preliminary data.</text>
</comment>
<protein>
    <submittedName>
        <fullName evidence="1">Uncharacterized protein</fullName>
    </submittedName>
</protein>
<dbReference type="EMBL" id="JYDI01000222">
    <property type="protein sequence ID" value="KRY47985.1"/>
    <property type="molecule type" value="Genomic_DNA"/>
</dbReference>
<organism evidence="1 2">
    <name type="scientific">Trichinella britovi</name>
    <name type="common">Parasitic roundworm</name>
    <dbReference type="NCBI Taxonomy" id="45882"/>
    <lineage>
        <taxon>Eukaryota</taxon>
        <taxon>Metazoa</taxon>
        <taxon>Ecdysozoa</taxon>
        <taxon>Nematoda</taxon>
        <taxon>Enoplea</taxon>
        <taxon>Dorylaimia</taxon>
        <taxon>Trichinellida</taxon>
        <taxon>Trichinellidae</taxon>
        <taxon>Trichinella</taxon>
    </lineage>
</organism>
<name>A0A0V1CFG6_TRIBR</name>
<evidence type="ECO:0000313" key="1">
    <source>
        <dbReference type="EMBL" id="KRY47985.1"/>
    </source>
</evidence>
<evidence type="ECO:0000313" key="2">
    <source>
        <dbReference type="Proteomes" id="UP000054653"/>
    </source>
</evidence>
<accession>A0A0V1CFG6</accession>